<feature type="active site" description="Acyl-thioester intermediate" evidence="6">
    <location>
        <position position="260"/>
    </location>
</feature>
<dbReference type="SUPFAM" id="SSF55681">
    <property type="entry name" value="Class II aaRS and biotin synthetases"/>
    <property type="match status" value="1"/>
</dbReference>
<feature type="binding site" evidence="6">
    <location>
        <begin position="242"/>
        <end position="244"/>
    </location>
    <ligand>
        <name>substrate</name>
    </ligand>
</feature>
<comment type="similarity">
    <text evidence="6">Belongs to the LipB family.</text>
</comment>
<comment type="function">
    <text evidence="5 6">Catalyzes the transfer of endogenously produced octanoic acid from octanoyl-acyl-carrier-protein onto the lipoyl domains of lipoate-dependent enzymes. Lipoyl-ACP can also act as a substrate although octanoyl-ACP is likely to be the physiological substrate.</text>
</comment>
<feature type="binding site" evidence="6">
    <location>
        <begin position="229"/>
        <end position="231"/>
    </location>
    <ligand>
        <name>substrate</name>
    </ligand>
</feature>
<reference evidence="9 10" key="1">
    <citation type="submission" date="2017-04" db="EMBL/GenBank/DDBJ databases">
        <authorList>
            <person name="Afonso C.L."/>
            <person name="Miller P.J."/>
            <person name="Scott M.A."/>
            <person name="Spackman E."/>
            <person name="Goraichik I."/>
            <person name="Dimitrov K.M."/>
            <person name="Suarez D.L."/>
            <person name="Swayne D.E."/>
        </authorList>
    </citation>
    <scope>NUCLEOTIDE SEQUENCE [LARGE SCALE GENOMIC DNA]</scope>
    <source>
        <strain evidence="9">LMG 28154</strain>
    </source>
</reference>
<feature type="domain" description="BPL/LPL catalytic" evidence="8">
    <location>
        <begin position="117"/>
        <end position="298"/>
    </location>
</feature>
<dbReference type="InterPro" id="IPR004143">
    <property type="entry name" value="BPL_LPL_catalytic"/>
</dbReference>
<evidence type="ECO:0000256" key="5">
    <source>
        <dbReference type="ARBA" id="ARBA00024732"/>
    </source>
</evidence>
<evidence type="ECO:0000259" key="8">
    <source>
        <dbReference type="PROSITE" id="PS51733"/>
    </source>
</evidence>
<evidence type="ECO:0000256" key="1">
    <source>
        <dbReference type="ARBA" id="ARBA00004821"/>
    </source>
</evidence>
<evidence type="ECO:0000256" key="6">
    <source>
        <dbReference type="HAMAP-Rule" id="MF_00013"/>
    </source>
</evidence>
<dbReference type="FunFam" id="3.30.930.10:FF:000020">
    <property type="entry name" value="Octanoyltransferase"/>
    <property type="match status" value="1"/>
</dbReference>
<dbReference type="InterPro" id="IPR045864">
    <property type="entry name" value="aa-tRNA-synth_II/BPL/LPL"/>
</dbReference>
<dbReference type="CDD" id="cd16444">
    <property type="entry name" value="LipB"/>
    <property type="match status" value="1"/>
</dbReference>
<dbReference type="EMBL" id="FXAN01000090">
    <property type="protein sequence ID" value="SMG02111.1"/>
    <property type="molecule type" value="Genomic_DNA"/>
</dbReference>
<dbReference type="GO" id="GO:0009249">
    <property type="term" value="P:protein lipoylation"/>
    <property type="evidence" value="ECO:0007669"/>
    <property type="project" value="InterPro"/>
</dbReference>
<dbReference type="InterPro" id="IPR000544">
    <property type="entry name" value="Octanoyltransferase"/>
</dbReference>
<accession>A0A238H9F0</accession>
<evidence type="ECO:0000313" key="9">
    <source>
        <dbReference type="EMBL" id="SMG02111.1"/>
    </source>
</evidence>
<dbReference type="PROSITE" id="PS01313">
    <property type="entry name" value="LIPB"/>
    <property type="match status" value="1"/>
</dbReference>
<keyword evidence="3 6" id="KW-0808">Transferase</keyword>
<dbReference type="NCBIfam" id="TIGR00214">
    <property type="entry name" value="lipB"/>
    <property type="match status" value="1"/>
</dbReference>
<comment type="pathway">
    <text evidence="1 6">Protein modification; protein lipoylation via endogenous pathway; protein N(6)-(lipoyl)lysine from octanoyl-[acyl-carrier-protein]: step 1/2.</text>
</comment>
<dbReference type="HAMAP" id="MF_00013">
    <property type="entry name" value="LipB"/>
    <property type="match status" value="1"/>
</dbReference>
<evidence type="ECO:0000256" key="2">
    <source>
        <dbReference type="ARBA" id="ARBA00022490"/>
    </source>
</evidence>
<protein>
    <recommendedName>
        <fullName evidence="6">Octanoyltransferase</fullName>
        <ecNumber evidence="6">2.3.1.181</ecNumber>
    </recommendedName>
    <alternativeName>
        <fullName evidence="6">Lipoate-protein ligase B</fullName>
    </alternativeName>
    <alternativeName>
        <fullName evidence="6">Lipoyl/octanoyl transferase</fullName>
    </alternativeName>
    <alternativeName>
        <fullName evidence="6">Octanoyl-[acyl-carrier-protein]-protein N-octanoyltransferase</fullName>
    </alternativeName>
</protein>
<dbReference type="GO" id="GO:0033819">
    <property type="term" value="F:lipoyl(octanoyl) transferase activity"/>
    <property type="evidence" value="ECO:0007669"/>
    <property type="project" value="UniProtKB-EC"/>
</dbReference>
<evidence type="ECO:0000256" key="4">
    <source>
        <dbReference type="ARBA" id="ARBA00023315"/>
    </source>
</evidence>
<dbReference type="AlphaFoldDB" id="A0A238H9F0"/>
<dbReference type="PANTHER" id="PTHR10993">
    <property type="entry name" value="OCTANOYLTRANSFERASE"/>
    <property type="match status" value="1"/>
</dbReference>
<comment type="subcellular location">
    <subcellularLocation>
        <location evidence="6">Cytoplasm</location>
    </subcellularLocation>
</comment>
<dbReference type="InterPro" id="IPR020605">
    <property type="entry name" value="Octanoyltransferase_CS"/>
</dbReference>
<feature type="binding site" evidence="6">
    <location>
        <begin position="157"/>
        <end position="164"/>
    </location>
    <ligand>
        <name>substrate</name>
    </ligand>
</feature>
<feature type="region of interest" description="Disordered" evidence="7">
    <location>
        <begin position="1"/>
        <end position="24"/>
    </location>
</feature>
<feature type="site" description="Lowers pKa of active site Cys" evidence="6">
    <location>
        <position position="226"/>
    </location>
</feature>
<dbReference type="NCBIfam" id="NF010922">
    <property type="entry name" value="PRK14342.1"/>
    <property type="match status" value="1"/>
</dbReference>
<organism evidence="9 10">
    <name type="scientific">Burkholderia singularis</name>
    <dbReference type="NCBI Taxonomy" id="1503053"/>
    <lineage>
        <taxon>Bacteria</taxon>
        <taxon>Pseudomonadati</taxon>
        <taxon>Pseudomonadota</taxon>
        <taxon>Betaproteobacteria</taxon>
        <taxon>Burkholderiales</taxon>
        <taxon>Burkholderiaceae</taxon>
        <taxon>Burkholderia</taxon>
        <taxon>pseudomallei group</taxon>
    </lineage>
</organism>
<evidence type="ECO:0000256" key="7">
    <source>
        <dbReference type="SAM" id="MobiDB-lite"/>
    </source>
</evidence>
<dbReference type="Proteomes" id="UP000198460">
    <property type="component" value="Unassembled WGS sequence"/>
</dbReference>
<keyword evidence="4 6" id="KW-0012">Acyltransferase</keyword>
<dbReference type="EC" id="2.3.1.181" evidence="6"/>
<dbReference type="PROSITE" id="PS51733">
    <property type="entry name" value="BPL_LPL_CATALYTIC"/>
    <property type="match status" value="1"/>
</dbReference>
<proteinExistence type="inferred from homology"/>
<dbReference type="Pfam" id="PF21948">
    <property type="entry name" value="LplA-B_cat"/>
    <property type="match status" value="1"/>
</dbReference>
<sequence length="314" mass="33450">MTDMPHHLPGERAADAGARFGPHSSSRPCAIRLLHAWPRRVPFGGRRDARDFGKLPPMSSPPVPAASLASTAFFAPDAAVDVLRSPSGLPVTVRWLGCRHYVACFDAMRAFTESRSPDTADEIWVVEHPPVYTLGQAGDPAHLLVADTGVPLVKVDRGGQITYHGPGQIVAYLLVDLRRRKLMVRALVSRIEDAVIETLAAYNLASVRKAGAPGIYVESGPHRGAKIAALGLKIRNGCSYHGLSVNVKMELSPFLAINPCGYAGLETVDMASVGVDANGREVAETLVGRLIANLDGAATPDASPPQQAMEQSND</sequence>
<feature type="compositionally biased region" description="Basic and acidic residues" evidence="7">
    <location>
        <begin position="1"/>
        <end position="14"/>
    </location>
</feature>
<dbReference type="NCBIfam" id="NF010923">
    <property type="entry name" value="PRK14343.1"/>
    <property type="match status" value="1"/>
</dbReference>
<evidence type="ECO:0000313" key="10">
    <source>
        <dbReference type="Proteomes" id="UP000198460"/>
    </source>
</evidence>
<dbReference type="GO" id="GO:0005737">
    <property type="term" value="C:cytoplasm"/>
    <property type="evidence" value="ECO:0007669"/>
    <property type="project" value="UniProtKB-SubCell"/>
</dbReference>
<dbReference type="UniPathway" id="UPA00538">
    <property type="reaction ID" value="UER00592"/>
</dbReference>
<gene>
    <name evidence="6" type="primary">lipB</name>
    <name evidence="9" type="ORF">BSIN_4876</name>
</gene>
<name>A0A238H9F0_9BURK</name>
<dbReference type="Gene3D" id="3.30.930.10">
    <property type="entry name" value="Bira Bifunctional Protein, Domain 2"/>
    <property type="match status" value="1"/>
</dbReference>
<dbReference type="PANTHER" id="PTHR10993:SF7">
    <property type="entry name" value="LIPOYLTRANSFERASE 2, MITOCHONDRIAL-RELATED"/>
    <property type="match status" value="1"/>
</dbReference>
<evidence type="ECO:0000256" key="3">
    <source>
        <dbReference type="ARBA" id="ARBA00022679"/>
    </source>
</evidence>
<keyword evidence="2 6" id="KW-0963">Cytoplasm</keyword>
<comment type="catalytic activity">
    <reaction evidence="6">
        <text>octanoyl-[ACP] + L-lysyl-[protein] = N(6)-octanoyl-L-lysyl-[protein] + holo-[ACP] + H(+)</text>
        <dbReference type="Rhea" id="RHEA:17665"/>
        <dbReference type="Rhea" id="RHEA-COMP:9636"/>
        <dbReference type="Rhea" id="RHEA-COMP:9685"/>
        <dbReference type="Rhea" id="RHEA-COMP:9752"/>
        <dbReference type="Rhea" id="RHEA-COMP:9928"/>
        <dbReference type="ChEBI" id="CHEBI:15378"/>
        <dbReference type="ChEBI" id="CHEBI:29969"/>
        <dbReference type="ChEBI" id="CHEBI:64479"/>
        <dbReference type="ChEBI" id="CHEBI:78463"/>
        <dbReference type="ChEBI" id="CHEBI:78809"/>
        <dbReference type="EC" id="2.3.1.181"/>
    </reaction>
</comment>
<comment type="miscellaneous">
    <text evidence="6">In the reaction, the free carboxyl group of octanoic acid is attached via an amide linkage to the epsilon-amino group of a specific lysine residue of lipoyl domains of lipoate-dependent enzymes.</text>
</comment>